<evidence type="ECO:0000313" key="2">
    <source>
        <dbReference type="Proteomes" id="UP001165960"/>
    </source>
</evidence>
<accession>A0ACC2S189</accession>
<gene>
    <name evidence="1" type="ORF">DSO57_1037011</name>
</gene>
<dbReference type="EMBL" id="QTSX02006058">
    <property type="protein sequence ID" value="KAJ9056050.1"/>
    <property type="molecule type" value="Genomic_DNA"/>
</dbReference>
<organism evidence="1 2">
    <name type="scientific">Entomophthora muscae</name>
    <dbReference type="NCBI Taxonomy" id="34485"/>
    <lineage>
        <taxon>Eukaryota</taxon>
        <taxon>Fungi</taxon>
        <taxon>Fungi incertae sedis</taxon>
        <taxon>Zoopagomycota</taxon>
        <taxon>Entomophthoromycotina</taxon>
        <taxon>Entomophthoromycetes</taxon>
        <taxon>Entomophthorales</taxon>
        <taxon>Entomophthoraceae</taxon>
        <taxon>Entomophthora</taxon>
    </lineage>
</organism>
<name>A0ACC2S189_9FUNG</name>
<dbReference type="Proteomes" id="UP001165960">
    <property type="component" value="Unassembled WGS sequence"/>
</dbReference>
<protein>
    <submittedName>
        <fullName evidence="1">Uncharacterized protein</fullName>
    </submittedName>
</protein>
<comment type="caution">
    <text evidence="1">The sequence shown here is derived from an EMBL/GenBank/DDBJ whole genome shotgun (WGS) entry which is preliminary data.</text>
</comment>
<evidence type="ECO:0000313" key="1">
    <source>
        <dbReference type="EMBL" id="KAJ9056050.1"/>
    </source>
</evidence>
<proteinExistence type="predicted"/>
<reference evidence="1" key="1">
    <citation type="submission" date="2022-04" db="EMBL/GenBank/DDBJ databases">
        <title>Genome of the entomopathogenic fungus Entomophthora muscae.</title>
        <authorList>
            <person name="Elya C."/>
            <person name="Lovett B.R."/>
            <person name="Lee E."/>
            <person name="Macias A.M."/>
            <person name="Hajek A.E."/>
            <person name="De Bivort B.L."/>
            <person name="Kasson M.T."/>
            <person name="De Fine Licht H.H."/>
            <person name="Stajich J.E."/>
        </authorList>
    </citation>
    <scope>NUCLEOTIDE SEQUENCE</scope>
    <source>
        <strain evidence="1">Berkeley</strain>
    </source>
</reference>
<sequence length="95" mass="10197">MKFIPATLGFLFISTQAAVIPVDNETLTNRLERQNGSDSSRSDDKSDMLLKPLALVTTNGLRSIVGFALAEAHTLLAAQSTADSLRPVIGQQLIN</sequence>
<keyword evidence="2" id="KW-1185">Reference proteome</keyword>